<keyword evidence="5 12" id="KW-0418">Kinase</keyword>
<feature type="binding site" evidence="9">
    <location>
        <position position="114"/>
    </location>
    <ligand>
        <name>ATP</name>
        <dbReference type="ChEBI" id="CHEBI:30616"/>
    </ligand>
</feature>
<dbReference type="RefSeq" id="XP_014542908.1">
    <property type="nucleotide sequence ID" value="XM_014687422.1"/>
</dbReference>
<dbReference type="SMART" id="SM00220">
    <property type="entry name" value="S_TKc"/>
    <property type="match status" value="1"/>
</dbReference>
<evidence type="ECO:0000256" key="4">
    <source>
        <dbReference type="ARBA" id="ARBA00022741"/>
    </source>
</evidence>
<keyword evidence="6 9" id="KW-0067">ATP-binding</keyword>
<dbReference type="SUPFAM" id="SSF56112">
    <property type="entry name" value="Protein kinase-like (PK-like)"/>
    <property type="match status" value="1"/>
</dbReference>
<dbReference type="GO" id="GO:0004674">
    <property type="term" value="F:protein serine/threonine kinase activity"/>
    <property type="evidence" value="ECO:0007669"/>
    <property type="project" value="UniProtKB-KW"/>
</dbReference>
<comment type="catalytic activity">
    <reaction evidence="7">
        <text>L-threonyl-[protein] + ATP = O-phospho-L-threonyl-[protein] + ADP + H(+)</text>
        <dbReference type="Rhea" id="RHEA:46608"/>
        <dbReference type="Rhea" id="RHEA-COMP:11060"/>
        <dbReference type="Rhea" id="RHEA-COMP:11605"/>
        <dbReference type="ChEBI" id="CHEBI:15378"/>
        <dbReference type="ChEBI" id="CHEBI:30013"/>
        <dbReference type="ChEBI" id="CHEBI:30616"/>
        <dbReference type="ChEBI" id="CHEBI:61977"/>
        <dbReference type="ChEBI" id="CHEBI:456216"/>
        <dbReference type="EC" id="2.7.11.1"/>
    </reaction>
</comment>
<dbReference type="GO" id="GO:0050684">
    <property type="term" value="P:regulation of mRNA processing"/>
    <property type="evidence" value="ECO:0007669"/>
    <property type="project" value="TreeGrafter"/>
</dbReference>
<dbReference type="GeneID" id="26244281"/>
<gene>
    <name evidence="12" type="primary">spk-1_0</name>
    <name evidence="12" type="ORF">G6M90_00g001680</name>
</gene>
<dbReference type="InterPro" id="IPR017441">
    <property type="entry name" value="Protein_kinase_ATP_BS"/>
</dbReference>
<evidence type="ECO:0000256" key="1">
    <source>
        <dbReference type="ARBA" id="ARBA00012513"/>
    </source>
</evidence>
<dbReference type="GO" id="GO:0005524">
    <property type="term" value="F:ATP binding"/>
    <property type="evidence" value="ECO:0007669"/>
    <property type="project" value="UniProtKB-UniRule"/>
</dbReference>
<sequence>MKSFKTLTHSWKTPRAIHPPKSSQIPLPSRTRRHSLHSCAITPGQGPAQAYRDQYHWIDGAESLEKYTRGGYHPVMIGDVLNKRYQIVDKLGHGGYSTVWLARDTQQELYVALKIGISDSRLHETAILKRLSDLKPRTSSDPVASSGYDAIPRLLDEFTVRGPNGTHPCYATTPAQCSLSDASRHSLFRLEVARALSVKLVSAVAYMHSQGYIHGDIHLGNAMLKSPSSLNSLSVEQLYEKYGRPETVAVSRVDGAPLPHNIPEKAVLPLYLGKKAHKISLPETRLILVDFGEAFAPASSTRPCEDCRSPLAARPPEARFEPLSPLSFSADIWTLAITMWKLVAMKPLFSDEFIPPDAVVAQQVDVLGPLPPRWWQLWEQRHQFFDEDGNPTQGEYASPPLGEAFDAWVQKYRNEFNVGVFSQGEKTAFLQLLRQMLSFDPKDRPTAAEVLESDWVVEWARPDFERSIK</sequence>
<dbReference type="Proteomes" id="UP000510686">
    <property type="component" value="Chromosome 1"/>
</dbReference>
<evidence type="ECO:0000256" key="10">
    <source>
        <dbReference type="SAM" id="MobiDB-lite"/>
    </source>
</evidence>
<keyword evidence="2" id="KW-0723">Serine/threonine-protein kinase</keyword>
<feature type="domain" description="Protein kinase" evidence="11">
    <location>
        <begin position="85"/>
        <end position="456"/>
    </location>
</feature>
<dbReference type="PROSITE" id="PS50011">
    <property type="entry name" value="PROTEIN_KINASE_DOM"/>
    <property type="match status" value="1"/>
</dbReference>
<feature type="region of interest" description="Disordered" evidence="10">
    <location>
        <begin position="1"/>
        <end position="30"/>
    </location>
</feature>
<evidence type="ECO:0000256" key="8">
    <source>
        <dbReference type="ARBA" id="ARBA00048679"/>
    </source>
</evidence>
<dbReference type="PANTHER" id="PTHR47634:SF9">
    <property type="entry name" value="PROTEIN KINASE DOMAIN-CONTAINING PROTEIN-RELATED"/>
    <property type="match status" value="1"/>
</dbReference>
<proteinExistence type="predicted"/>
<reference evidence="12 13" key="1">
    <citation type="submission" date="2020-07" db="EMBL/GenBank/DDBJ databases">
        <title>Telomere length de novo assembly of all 7 chromosomes of the fungus, Metarhizium brunneum, using a novel assembly pipeline.</title>
        <authorList>
            <person name="Saud z."/>
            <person name="Kortsinoglou A."/>
            <person name="Kouvelis V.N."/>
            <person name="Butt T.M."/>
        </authorList>
    </citation>
    <scope>NUCLEOTIDE SEQUENCE [LARGE SCALE GENOMIC DNA]</scope>
    <source>
        <strain evidence="12 13">4556</strain>
    </source>
</reference>
<dbReference type="Gene3D" id="1.10.510.10">
    <property type="entry name" value="Transferase(Phosphotransferase) domain 1"/>
    <property type="match status" value="1"/>
</dbReference>
<keyword evidence="13" id="KW-1185">Reference proteome</keyword>
<evidence type="ECO:0000256" key="2">
    <source>
        <dbReference type="ARBA" id="ARBA00022527"/>
    </source>
</evidence>
<evidence type="ECO:0000313" key="13">
    <source>
        <dbReference type="Proteomes" id="UP000510686"/>
    </source>
</evidence>
<dbReference type="GO" id="GO:0000245">
    <property type="term" value="P:spliceosomal complex assembly"/>
    <property type="evidence" value="ECO:0007669"/>
    <property type="project" value="TreeGrafter"/>
</dbReference>
<dbReference type="Pfam" id="PF00069">
    <property type="entry name" value="Pkinase"/>
    <property type="match status" value="1"/>
</dbReference>
<feature type="compositionally biased region" description="Polar residues" evidence="10">
    <location>
        <begin position="1"/>
        <end position="11"/>
    </location>
</feature>
<evidence type="ECO:0000256" key="3">
    <source>
        <dbReference type="ARBA" id="ARBA00022679"/>
    </source>
</evidence>
<dbReference type="KEGG" id="mbrn:26244281"/>
<dbReference type="PROSITE" id="PS00107">
    <property type="entry name" value="PROTEIN_KINASE_ATP"/>
    <property type="match status" value="1"/>
</dbReference>
<evidence type="ECO:0000256" key="5">
    <source>
        <dbReference type="ARBA" id="ARBA00022777"/>
    </source>
</evidence>
<name>A0A7D5Z1K4_9HYPO</name>
<dbReference type="InterPro" id="IPR000719">
    <property type="entry name" value="Prot_kinase_dom"/>
</dbReference>
<dbReference type="Gene3D" id="3.30.200.20">
    <property type="entry name" value="Phosphorylase Kinase, domain 1"/>
    <property type="match status" value="1"/>
</dbReference>
<dbReference type="EMBL" id="CP058932">
    <property type="protein sequence ID" value="QLI64129.1"/>
    <property type="molecule type" value="Genomic_DNA"/>
</dbReference>
<comment type="catalytic activity">
    <reaction evidence="8">
        <text>L-seryl-[protein] + ATP = O-phospho-L-seryl-[protein] + ADP + H(+)</text>
        <dbReference type="Rhea" id="RHEA:17989"/>
        <dbReference type="Rhea" id="RHEA-COMP:9863"/>
        <dbReference type="Rhea" id="RHEA-COMP:11604"/>
        <dbReference type="ChEBI" id="CHEBI:15378"/>
        <dbReference type="ChEBI" id="CHEBI:29999"/>
        <dbReference type="ChEBI" id="CHEBI:30616"/>
        <dbReference type="ChEBI" id="CHEBI:83421"/>
        <dbReference type="ChEBI" id="CHEBI:456216"/>
        <dbReference type="EC" id="2.7.11.1"/>
    </reaction>
</comment>
<evidence type="ECO:0000313" key="12">
    <source>
        <dbReference type="EMBL" id="QLI64129.1"/>
    </source>
</evidence>
<keyword evidence="4 9" id="KW-0547">Nucleotide-binding</keyword>
<dbReference type="PANTHER" id="PTHR47634">
    <property type="entry name" value="PROTEIN KINASE DOMAIN-CONTAINING PROTEIN-RELATED"/>
    <property type="match status" value="1"/>
</dbReference>
<evidence type="ECO:0000256" key="9">
    <source>
        <dbReference type="PROSITE-ProRule" id="PRU10141"/>
    </source>
</evidence>
<organism evidence="12 13">
    <name type="scientific">Metarhizium brunneum</name>
    <dbReference type="NCBI Taxonomy" id="500148"/>
    <lineage>
        <taxon>Eukaryota</taxon>
        <taxon>Fungi</taxon>
        <taxon>Dikarya</taxon>
        <taxon>Ascomycota</taxon>
        <taxon>Pezizomycotina</taxon>
        <taxon>Sordariomycetes</taxon>
        <taxon>Hypocreomycetidae</taxon>
        <taxon>Hypocreales</taxon>
        <taxon>Clavicipitaceae</taxon>
        <taxon>Metarhizium</taxon>
    </lineage>
</organism>
<keyword evidence="3" id="KW-0808">Transferase</keyword>
<evidence type="ECO:0000259" key="11">
    <source>
        <dbReference type="PROSITE" id="PS50011"/>
    </source>
</evidence>
<dbReference type="EC" id="2.7.11.1" evidence="1"/>
<dbReference type="InterPro" id="IPR011009">
    <property type="entry name" value="Kinase-like_dom_sf"/>
</dbReference>
<dbReference type="AlphaFoldDB" id="A0A7D5Z1K4"/>
<dbReference type="OrthoDB" id="4959768at2759"/>
<accession>A0A7D5Z1K4</accession>
<dbReference type="InterPro" id="IPR051334">
    <property type="entry name" value="SRPK"/>
</dbReference>
<evidence type="ECO:0000256" key="7">
    <source>
        <dbReference type="ARBA" id="ARBA00047899"/>
    </source>
</evidence>
<evidence type="ECO:0000256" key="6">
    <source>
        <dbReference type="ARBA" id="ARBA00022840"/>
    </source>
</evidence>
<protein>
    <recommendedName>
        <fullName evidence="1">non-specific serine/threonine protein kinase</fullName>
        <ecNumber evidence="1">2.7.11.1</ecNumber>
    </recommendedName>
</protein>